<sequence length="106" mass="11726">MTTSLNAVTYLLKPLLSFLSVAGAVALFLAFLALLWVATYHTGLQQLPIVRELLGKAKKDPRKQEEATKKLQRLQDLHSGRGLARARSTSGRLRTSKDAARLQSRP</sequence>
<evidence type="ECO:0000313" key="4">
    <source>
        <dbReference type="Proteomes" id="UP001438707"/>
    </source>
</evidence>
<feature type="transmembrane region" description="Helical" evidence="2">
    <location>
        <begin position="15"/>
        <end position="38"/>
    </location>
</feature>
<protein>
    <submittedName>
        <fullName evidence="3">Uncharacterized protein</fullName>
    </submittedName>
</protein>
<evidence type="ECO:0000256" key="2">
    <source>
        <dbReference type="SAM" id="Phobius"/>
    </source>
</evidence>
<organism evidence="3 4">
    <name type="scientific">Apatococcus lobatus</name>
    <dbReference type="NCBI Taxonomy" id="904363"/>
    <lineage>
        <taxon>Eukaryota</taxon>
        <taxon>Viridiplantae</taxon>
        <taxon>Chlorophyta</taxon>
        <taxon>core chlorophytes</taxon>
        <taxon>Trebouxiophyceae</taxon>
        <taxon>Chlorellales</taxon>
        <taxon>Chlorellaceae</taxon>
        <taxon>Apatococcus</taxon>
    </lineage>
</organism>
<reference evidence="3 4" key="1">
    <citation type="journal article" date="2024" name="Nat. Commun.">
        <title>Phylogenomics reveals the evolutionary origins of lichenization in chlorophyte algae.</title>
        <authorList>
            <person name="Puginier C."/>
            <person name="Libourel C."/>
            <person name="Otte J."/>
            <person name="Skaloud P."/>
            <person name="Haon M."/>
            <person name="Grisel S."/>
            <person name="Petersen M."/>
            <person name="Berrin J.G."/>
            <person name="Delaux P.M."/>
            <person name="Dal Grande F."/>
            <person name="Keller J."/>
        </authorList>
    </citation>
    <scope>NUCLEOTIDE SEQUENCE [LARGE SCALE GENOMIC DNA]</scope>
    <source>
        <strain evidence="3 4">SAG 2145</strain>
    </source>
</reference>
<evidence type="ECO:0000256" key="1">
    <source>
        <dbReference type="SAM" id="MobiDB-lite"/>
    </source>
</evidence>
<name>A0AAW1RKL4_9CHLO</name>
<keyword evidence="2" id="KW-0472">Membrane</keyword>
<accession>A0AAW1RKL4</accession>
<dbReference type="AlphaFoldDB" id="A0AAW1RKL4"/>
<keyword evidence="2" id="KW-1133">Transmembrane helix</keyword>
<comment type="caution">
    <text evidence="3">The sequence shown here is derived from an EMBL/GenBank/DDBJ whole genome shotgun (WGS) entry which is preliminary data.</text>
</comment>
<feature type="region of interest" description="Disordered" evidence="1">
    <location>
        <begin position="57"/>
        <end position="106"/>
    </location>
</feature>
<gene>
    <name evidence="3" type="ORF">WJX74_004047</name>
</gene>
<proteinExistence type="predicted"/>
<dbReference type="EMBL" id="JALJOS010000009">
    <property type="protein sequence ID" value="KAK9834540.1"/>
    <property type="molecule type" value="Genomic_DNA"/>
</dbReference>
<feature type="compositionally biased region" description="Basic and acidic residues" evidence="1">
    <location>
        <begin position="57"/>
        <end position="79"/>
    </location>
</feature>
<keyword evidence="2" id="KW-0812">Transmembrane</keyword>
<dbReference type="Proteomes" id="UP001438707">
    <property type="component" value="Unassembled WGS sequence"/>
</dbReference>
<keyword evidence="4" id="KW-1185">Reference proteome</keyword>
<evidence type="ECO:0000313" key="3">
    <source>
        <dbReference type="EMBL" id="KAK9834540.1"/>
    </source>
</evidence>